<accession>R9B7H0</accession>
<gene>
    <name evidence="1" type="ORF">I593_01662</name>
</gene>
<protein>
    <submittedName>
        <fullName evidence="1">Uncharacterized protein</fullName>
    </submittedName>
</protein>
<evidence type="ECO:0000313" key="2">
    <source>
        <dbReference type="Proteomes" id="UP000016201"/>
    </source>
</evidence>
<organism evidence="1 2">
    <name type="scientific">Acinetobacter tandoii DSM 14970 = CIP 107469</name>
    <dbReference type="NCBI Taxonomy" id="1120927"/>
    <lineage>
        <taxon>Bacteria</taxon>
        <taxon>Pseudomonadati</taxon>
        <taxon>Pseudomonadota</taxon>
        <taxon>Gammaproteobacteria</taxon>
        <taxon>Moraxellales</taxon>
        <taxon>Moraxellaceae</taxon>
        <taxon>Acinetobacter</taxon>
    </lineage>
</organism>
<evidence type="ECO:0000313" key="1">
    <source>
        <dbReference type="EMBL" id="EOR08306.1"/>
    </source>
</evidence>
<reference evidence="1 2" key="1">
    <citation type="submission" date="2013-03" db="EMBL/GenBank/DDBJ databases">
        <title>The Genome Sequence of Acinetobacter tandoii CIP 107469.</title>
        <authorList>
            <consortium name="The Broad Institute Genome Sequencing Platform"/>
            <consortium name="The Broad Institute Genome Sequencing Center for Infectious Disease"/>
            <person name="Cerqueira G."/>
            <person name="Feldgarden M."/>
            <person name="Courvalin P."/>
            <person name="Perichon B."/>
            <person name="Grillot-Courvalin C."/>
            <person name="Clermont D."/>
            <person name="Rocha E."/>
            <person name="Yoon E.-J."/>
            <person name="Nemec A."/>
            <person name="Walker B."/>
            <person name="Young S.K."/>
            <person name="Zeng Q."/>
            <person name="Gargeya S."/>
            <person name="Fitzgerald M."/>
            <person name="Haas B."/>
            <person name="Abouelleil A."/>
            <person name="Alvarado L."/>
            <person name="Arachchi H.M."/>
            <person name="Berlin A.M."/>
            <person name="Chapman S.B."/>
            <person name="Dewar J."/>
            <person name="Goldberg J."/>
            <person name="Griggs A."/>
            <person name="Gujja S."/>
            <person name="Hansen M."/>
            <person name="Howarth C."/>
            <person name="Imamovic A."/>
            <person name="Larimer J."/>
            <person name="McCowan C."/>
            <person name="Murphy C."/>
            <person name="Neiman D."/>
            <person name="Pearson M."/>
            <person name="Priest M."/>
            <person name="Roberts A."/>
            <person name="Saif S."/>
            <person name="Shea T."/>
            <person name="Sisk P."/>
            <person name="Sykes S."/>
            <person name="Wortman J."/>
            <person name="Nusbaum C."/>
            <person name="Birren B."/>
        </authorList>
    </citation>
    <scope>NUCLEOTIDE SEQUENCE [LARGE SCALE GENOMIC DNA]</scope>
    <source>
        <strain evidence="1 2">CIP 107469</strain>
    </source>
</reference>
<sequence>MVASTDYQFICSENYNAPSLGNAWGVLINVLDGCLVNGLTLPAINNVTSSGSQLTITFTTNHQLKMFQVLRLSGFVPTGLNGDFRIVGVPNAAAVVIESTVTTVTTIGNAILKPLGYEKSFAGPNKAVYRDKNVSAVYRPFLRVDNSLDPVYSDSYAKYAKVGVLENCAGIDDLSSTQIPFDADNPTKNWVGTGSGSSAYAGWAKWYYARSTDAYTAGADSDSSISGNRPWMIVGNSQGFYLVNPMKPSDSHKLLYGFGVYDLIDGVDATPYYLLATWDYATVGASRDFSVGQNCAPFYGNNCPAIIFNGVGVNTQVSVLAAHGLYDSGTINTYSNNFACMPFTLIANSYLMGVLPCLRYINKARSDAAYSTVAYSNMMYVIDLQLNNRRYAFNLGSL</sequence>
<comment type="caution">
    <text evidence="1">The sequence shown here is derived from an EMBL/GenBank/DDBJ whole genome shotgun (WGS) entry which is preliminary data.</text>
</comment>
<dbReference type="AlphaFoldDB" id="R9B7H0"/>
<dbReference type="Proteomes" id="UP000016201">
    <property type="component" value="Unassembled WGS sequence"/>
</dbReference>
<dbReference type="PATRIC" id="fig|1120927.3.peg.1611"/>
<dbReference type="OrthoDB" id="6696432at2"/>
<dbReference type="eggNOG" id="ENOG5031TJ3">
    <property type="taxonomic scope" value="Bacteria"/>
</dbReference>
<dbReference type="RefSeq" id="WP_016166745.1">
    <property type="nucleotide sequence ID" value="NZ_KE007365.1"/>
</dbReference>
<name>R9B7H0_9GAMM</name>
<dbReference type="EMBL" id="AQFM01000036">
    <property type="protein sequence ID" value="EOR08306.1"/>
    <property type="molecule type" value="Genomic_DNA"/>
</dbReference>
<proteinExistence type="predicted"/>
<keyword evidence="2" id="KW-1185">Reference proteome</keyword>